<comment type="caution">
    <text evidence="1">The sequence shown here is derived from an EMBL/GenBank/DDBJ whole genome shotgun (WGS) entry which is preliminary data.</text>
</comment>
<sequence>MNSTPEADLYHIHLKDIATEISALEPDAHIILLLGRYPQFINSPWHVGYQLLGKIFTDGNPFLPNQCLEVITVSVFFVCPPSF</sequence>
<proteinExistence type="predicted"/>
<dbReference type="EMBL" id="JAROKS010000026">
    <property type="protein sequence ID" value="KAK1784951.1"/>
    <property type="molecule type" value="Genomic_DNA"/>
</dbReference>
<reference evidence="1" key="1">
    <citation type="submission" date="2023-03" db="EMBL/GenBank/DDBJ databases">
        <title>Electrophorus voltai genome.</title>
        <authorList>
            <person name="Bian C."/>
        </authorList>
    </citation>
    <scope>NUCLEOTIDE SEQUENCE</scope>
    <source>
        <strain evidence="1">CB-2022</strain>
        <tissue evidence="1">Muscle</tissue>
    </source>
</reference>
<dbReference type="Proteomes" id="UP001239994">
    <property type="component" value="Unassembled WGS sequence"/>
</dbReference>
<accession>A0AAD9DKC2</accession>
<keyword evidence="2" id="KW-1185">Reference proteome</keyword>
<evidence type="ECO:0000313" key="1">
    <source>
        <dbReference type="EMBL" id="KAK1784951.1"/>
    </source>
</evidence>
<organism evidence="1 2">
    <name type="scientific">Electrophorus voltai</name>
    <dbReference type="NCBI Taxonomy" id="2609070"/>
    <lineage>
        <taxon>Eukaryota</taxon>
        <taxon>Metazoa</taxon>
        <taxon>Chordata</taxon>
        <taxon>Craniata</taxon>
        <taxon>Vertebrata</taxon>
        <taxon>Euteleostomi</taxon>
        <taxon>Actinopterygii</taxon>
        <taxon>Neopterygii</taxon>
        <taxon>Teleostei</taxon>
        <taxon>Ostariophysi</taxon>
        <taxon>Gymnotiformes</taxon>
        <taxon>Gymnotoidei</taxon>
        <taxon>Gymnotidae</taxon>
        <taxon>Electrophorus</taxon>
    </lineage>
</organism>
<evidence type="ECO:0000313" key="2">
    <source>
        <dbReference type="Proteomes" id="UP001239994"/>
    </source>
</evidence>
<name>A0AAD9DKC2_9TELE</name>
<protein>
    <submittedName>
        <fullName evidence="1">Uncharacterized protein</fullName>
    </submittedName>
</protein>
<dbReference type="AlphaFoldDB" id="A0AAD9DKC2"/>
<gene>
    <name evidence="1" type="ORF">P4O66_018381</name>
</gene>